<dbReference type="InterPro" id="IPR036890">
    <property type="entry name" value="HATPase_C_sf"/>
</dbReference>
<accession>A0A645BZ72</accession>
<dbReference type="EMBL" id="VSSQ01023191">
    <property type="protein sequence ID" value="MPM69971.1"/>
    <property type="molecule type" value="Genomic_DNA"/>
</dbReference>
<evidence type="ECO:0000256" key="2">
    <source>
        <dbReference type="ARBA" id="ARBA00022777"/>
    </source>
</evidence>
<evidence type="ECO:0000313" key="3">
    <source>
        <dbReference type="EMBL" id="MPM69971.1"/>
    </source>
</evidence>
<gene>
    <name evidence="3" type="ORF">SDC9_116919</name>
</gene>
<comment type="caution">
    <text evidence="3">The sequence shown here is derived from an EMBL/GenBank/DDBJ whole genome shotgun (WGS) entry which is preliminary data.</text>
</comment>
<dbReference type="InterPro" id="IPR050482">
    <property type="entry name" value="Sensor_HK_TwoCompSys"/>
</dbReference>
<keyword evidence="1" id="KW-0808">Transferase</keyword>
<dbReference type="PANTHER" id="PTHR24421">
    <property type="entry name" value="NITRATE/NITRITE SENSOR PROTEIN NARX-RELATED"/>
    <property type="match status" value="1"/>
</dbReference>
<name>A0A645BZ72_9ZZZZ</name>
<dbReference type="GO" id="GO:0016301">
    <property type="term" value="F:kinase activity"/>
    <property type="evidence" value="ECO:0007669"/>
    <property type="project" value="UniProtKB-KW"/>
</dbReference>
<protein>
    <recommendedName>
        <fullName evidence="4">Histidine kinase/HSP90-like ATPase domain-containing protein</fullName>
    </recommendedName>
</protein>
<organism evidence="3">
    <name type="scientific">bioreactor metagenome</name>
    <dbReference type="NCBI Taxonomy" id="1076179"/>
    <lineage>
        <taxon>unclassified sequences</taxon>
        <taxon>metagenomes</taxon>
        <taxon>ecological metagenomes</taxon>
    </lineage>
</organism>
<keyword evidence="2" id="KW-0418">Kinase</keyword>
<dbReference type="SUPFAM" id="SSF55874">
    <property type="entry name" value="ATPase domain of HSP90 chaperone/DNA topoisomerase II/histidine kinase"/>
    <property type="match status" value="1"/>
</dbReference>
<reference evidence="3" key="1">
    <citation type="submission" date="2019-08" db="EMBL/GenBank/DDBJ databases">
        <authorList>
            <person name="Kucharzyk K."/>
            <person name="Murdoch R.W."/>
            <person name="Higgins S."/>
            <person name="Loffler F."/>
        </authorList>
    </citation>
    <scope>NUCLEOTIDE SEQUENCE</scope>
</reference>
<sequence>MLRVADNGVGMSCSGDAGYGGRGLAHMRRRALRAGGRLQIVSREGEGTEILVVVLTKGSVVAAESSRA</sequence>
<dbReference type="AlphaFoldDB" id="A0A645BZ72"/>
<dbReference type="Gene3D" id="3.30.565.10">
    <property type="entry name" value="Histidine kinase-like ATPase, C-terminal domain"/>
    <property type="match status" value="1"/>
</dbReference>
<evidence type="ECO:0000256" key="1">
    <source>
        <dbReference type="ARBA" id="ARBA00022679"/>
    </source>
</evidence>
<evidence type="ECO:0008006" key="4">
    <source>
        <dbReference type="Google" id="ProtNLM"/>
    </source>
</evidence>
<dbReference type="GO" id="GO:0000160">
    <property type="term" value="P:phosphorelay signal transduction system"/>
    <property type="evidence" value="ECO:0007669"/>
    <property type="project" value="UniProtKB-KW"/>
</dbReference>
<proteinExistence type="predicted"/>